<evidence type="ECO:0000256" key="1">
    <source>
        <dbReference type="SAM" id="MobiDB-lite"/>
    </source>
</evidence>
<evidence type="ECO:0000313" key="3">
    <source>
        <dbReference type="Proteomes" id="UP000622547"/>
    </source>
</evidence>
<proteinExistence type="predicted"/>
<protein>
    <submittedName>
        <fullName evidence="2">Uncharacterized protein</fullName>
    </submittedName>
</protein>
<reference evidence="2 3" key="1">
    <citation type="submission" date="2021-01" db="EMBL/GenBank/DDBJ databases">
        <title>Whole genome shotgun sequence of Planotetraspora phitsanulokensis NBRC 104273.</title>
        <authorList>
            <person name="Komaki H."/>
            <person name="Tamura T."/>
        </authorList>
    </citation>
    <scope>NUCLEOTIDE SEQUENCE [LARGE SCALE GENOMIC DNA]</scope>
    <source>
        <strain evidence="2 3">NBRC 104273</strain>
    </source>
</reference>
<feature type="region of interest" description="Disordered" evidence="1">
    <location>
        <begin position="48"/>
        <end position="69"/>
    </location>
</feature>
<dbReference type="Proteomes" id="UP000622547">
    <property type="component" value="Unassembled WGS sequence"/>
</dbReference>
<name>A0A8J3TZP8_9ACTN</name>
<sequence length="84" mass="9344">MRRRPGVRNPSTKATGLTTVGLQWLLGGYEYGGKLDQVLHGWVESGTSAGPPHHAVRWPPGGTVRPEWTTSGWRHRCRSRSAPW</sequence>
<accession>A0A8J3TZP8</accession>
<organism evidence="2 3">
    <name type="scientific">Planotetraspora phitsanulokensis</name>
    <dbReference type="NCBI Taxonomy" id="575192"/>
    <lineage>
        <taxon>Bacteria</taxon>
        <taxon>Bacillati</taxon>
        <taxon>Actinomycetota</taxon>
        <taxon>Actinomycetes</taxon>
        <taxon>Streptosporangiales</taxon>
        <taxon>Streptosporangiaceae</taxon>
        <taxon>Planotetraspora</taxon>
    </lineage>
</organism>
<dbReference type="AlphaFoldDB" id="A0A8J3TZP8"/>
<gene>
    <name evidence="2" type="ORF">Pph01_07460</name>
</gene>
<dbReference type="EMBL" id="BOOP01000003">
    <property type="protein sequence ID" value="GII35743.1"/>
    <property type="molecule type" value="Genomic_DNA"/>
</dbReference>
<comment type="caution">
    <text evidence="2">The sequence shown here is derived from an EMBL/GenBank/DDBJ whole genome shotgun (WGS) entry which is preliminary data.</text>
</comment>
<evidence type="ECO:0000313" key="2">
    <source>
        <dbReference type="EMBL" id="GII35743.1"/>
    </source>
</evidence>
<keyword evidence="3" id="KW-1185">Reference proteome</keyword>